<dbReference type="EMBL" id="JBHTGL010000008">
    <property type="protein sequence ID" value="MFD0626394.1"/>
    <property type="molecule type" value="Genomic_DNA"/>
</dbReference>
<proteinExistence type="predicted"/>
<accession>A0ABW2WY54</accession>
<comment type="caution">
    <text evidence="2">The sequence shown here is derived from an EMBL/GenBank/DDBJ whole genome shotgun (WGS) entry which is preliminary data.</text>
</comment>
<evidence type="ECO:0000256" key="1">
    <source>
        <dbReference type="SAM" id="MobiDB-lite"/>
    </source>
</evidence>
<sequence>MYAVENEALPQAGHAEIRIVAATPEAARAVAEVIRRCFAGTEQRSYPAPEGGTRLHLTVDTESAAGPARSWLTTSRPSAHTGAQDDEV</sequence>
<keyword evidence="3" id="KW-1185">Reference proteome</keyword>
<evidence type="ECO:0000313" key="3">
    <source>
        <dbReference type="Proteomes" id="UP001596915"/>
    </source>
</evidence>
<evidence type="ECO:0000313" key="2">
    <source>
        <dbReference type="EMBL" id="MFD0626394.1"/>
    </source>
</evidence>
<feature type="region of interest" description="Disordered" evidence="1">
    <location>
        <begin position="41"/>
        <end position="88"/>
    </location>
</feature>
<dbReference type="Proteomes" id="UP001596915">
    <property type="component" value="Unassembled WGS sequence"/>
</dbReference>
<reference evidence="3" key="1">
    <citation type="journal article" date="2019" name="Int. J. Syst. Evol. Microbiol.">
        <title>The Global Catalogue of Microorganisms (GCM) 10K type strain sequencing project: providing services to taxonomists for standard genome sequencing and annotation.</title>
        <authorList>
            <consortium name="The Broad Institute Genomics Platform"/>
            <consortium name="The Broad Institute Genome Sequencing Center for Infectious Disease"/>
            <person name="Wu L."/>
            <person name="Ma J."/>
        </authorList>
    </citation>
    <scope>NUCLEOTIDE SEQUENCE [LARGE SCALE GENOMIC DNA]</scope>
    <source>
        <strain evidence="3">JCM 12607</strain>
    </source>
</reference>
<name>A0ABW2WY54_9ACTN</name>
<gene>
    <name evidence="2" type="ORF">ACFQ2K_30470</name>
</gene>
<organism evidence="2 3">
    <name type="scientific">Streptomyces sanglieri</name>
    <dbReference type="NCBI Taxonomy" id="193460"/>
    <lineage>
        <taxon>Bacteria</taxon>
        <taxon>Bacillati</taxon>
        <taxon>Actinomycetota</taxon>
        <taxon>Actinomycetes</taxon>
        <taxon>Kitasatosporales</taxon>
        <taxon>Streptomycetaceae</taxon>
        <taxon>Streptomyces</taxon>
    </lineage>
</organism>
<protein>
    <submittedName>
        <fullName evidence="2">Uncharacterized protein</fullName>
    </submittedName>
</protein>